<dbReference type="AlphaFoldDB" id="A0A2P5HLY7"/>
<dbReference type="Pfam" id="PF00646">
    <property type="entry name" value="F-box"/>
    <property type="match status" value="1"/>
</dbReference>
<reference evidence="3" key="1">
    <citation type="submission" date="2017-09" db="EMBL/GenBank/DDBJ databases">
        <title>Polyketide synthases of a Diaporthe helianthi virulent isolate.</title>
        <authorList>
            <person name="Baroncelli R."/>
        </authorList>
    </citation>
    <scope>NUCLEOTIDE SEQUENCE [LARGE SCALE GENOMIC DNA]</scope>
    <source>
        <strain evidence="3">7/96</strain>
    </source>
</reference>
<keyword evidence="4" id="KW-1185">Reference proteome</keyword>
<gene>
    <name evidence="3" type="ORF">DHEL01_v210319</name>
</gene>
<feature type="region of interest" description="Disordered" evidence="1">
    <location>
        <begin position="626"/>
        <end position="651"/>
    </location>
</feature>
<dbReference type="EMBL" id="MAVT02001317">
    <property type="protein sequence ID" value="POS71288.1"/>
    <property type="molecule type" value="Genomic_DNA"/>
</dbReference>
<accession>A0A2P5HLY7</accession>
<evidence type="ECO:0000313" key="4">
    <source>
        <dbReference type="Proteomes" id="UP000094444"/>
    </source>
</evidence>
<dbReference type="STRING" id="158607.A0A2P5HLY7"/>
<proteinExistence type="predicted"/>
<dbReference type="Proteomes" id="UP000094444">
    <property type="component" value="Unassembled WGS sequence"/>
</dbReference>
<dbReference type="PROSITE" id="PS50181">
    <property type="entry name" value="FBOX"/>
    <property type="match status" value="1"/>
</dbReference>
<dbReference type="InParanoid" id="A0A2P5HLY7"/>
<dbReference type="OrthoDB" id="5279008at2759"/>
<name>A0A2P5HLY7_DIAHE</name>
<evidence type="ECO:0000259" key="2">
    <source>
        <dbReference type="PROSITE" id="PS50181"/>
    </source>
</evidence>
<protein>
    <recommendedName>
        <fullName evidence="2">F-box domain-containing protein</fullName>
    </recommendedName>
</protein>
<sequence>MPNDGDPRHPVWSVCRPILAHQVLEICNLSHIRMIIGNVDVDVLVTVLIRNLANGWDQKTVCKQLTPPACEPQHHAIFKAFSSWLFATQGVLSNIYHSVLAECAIEAGHAPLQQSGVPTGLDGQTWGPPISQHSLLLRLPNELFDQVLKYLPGQDVNDVRLTCRQSRSKSFNFWARTFFTKRQFMIDDYSLQTLLNISRHPELRSVLTYLIIGTDQINTKDTLSFLHRMHATNPNRISTMFRYWRDAAAAQQALLNTGRATELLSQAIANLTELKAISISGSMNSRCPPYLPNTIEYPNQGLRSYGASAYQMQRRDVSDQVPNSRGFLDKVFNCILNALMRSSPRNLRTLKTNLGRGSSLPHLNDEAFYLPPFALFTTGNLTFLAYLTRLHLDVNFESRSVRRIRRLAEHQHTFDPCNDGLRNILCACYGLVSLTLNVFCAPHYVNHCDFTACLVDPVGGQSDTPVDWPFLQSLVLKGLYMSPTTLRNIFVKFDTVKNVILKDIFLLECFIDHPIIAHNSQAELENHLASFLRGSADVLRNLETLELDGFEVLRFREDPDDVVAVIKDTDTDAIAFVAEEPRAGAAGDRPSRAVTVTDFRVEALEALARRAWLCRDWERVKAAAEAGAEVEAVVEEVEGEGDGEGDGEDSD</sequence>
<dbReference type="InterPro" id="IPR001810">
    <property type="entry name" value="F-box_dom"/>
</dbReference>
<feature type="compositionally biased region" description="Acidic residues" evidence="1">
    <location>
        <begin position="632"/>
        <end position="651"/>
    </location>
</feature>
<feature type="domain" description="F-box" evidence="2">
    <location>
        <begin position="133"/>
        <end position="177"/>
    </location>
</feature>
<organism evidence="3 4">
    <name type="scientific">Diaporthe helianthi</name>
    <dbReference type="NCBI Taxonomy" id="158607"/>
    <lineage>
        <taxon>Eukaryota</taxon>
        <taxon>Fungi</taxon>
        <taxon>Dikarya</taxon>
        <taxon>Ascomycota</taxon>
        <taxon>Pezizomycotina</taxon>
        <taxon>Sordariomycetes</taxon>
        <taxon>Sordariomycetidae</taxon>
        <taxon>Diaporthales</taxon>
        <taxon>Diaporthaceae</taxon>
        <taxon>Diaporthe</taxon>
    </lineage>
</organism>
<dbReference type="InterPro" id="IPR036047">
    <property type="entry name" value="F-box-like_dom_sf"/>
</dbReference>
<comment type="caution">
    <text evidence="3">The sequence shown here is derived from an EMBL/GenBank/DDBJ whole genome shotgun (WGS) entry which is preliminary data.</text>
</comment>
<evidence type="ECO:0000313" key="3">
    <source>
        <dbReference type="EMBL" id="POS71288.1"/>
    </source>
</evidence>
<dbReference type="SUPFAM" id="SSF81383">
    <property type="entry name" value="F-box domain"/>
    <property type="match status" value="1"/>
</dbReference>
<evidence type="ECO:0000256" key="1">
    <source>
        <dbReference type="SAM" id="MobiDB-lite"/>
    </source>
</evidence>